<dbReference type="GO" id="GO:0003676">
    <property type="term" value="F:nucleic acid binding"/>
    <property type="evidence" value="ECO:0007669"/>
    <property type="project" value="InterPro"/>
</dbReference>
<gene>
    <name evidence="2" type="ORF">M513_04375</name>
</gene>
<organism evidence="2 3">
    <name type="scientific">Trichuris suis</name>
    <name type="common">pig whipworm</name>
    <dbReference type="NCBI Taxonomy" id="68888"/>
    <lineage>
        <taxon>Eukaryota</taxon>
        <taxon>Metazoa</taxon>
        <taxon>Ecdysozoa</taxon>
        <taxon>Nematoda</taxon>
        <taxon>Enoplea</taxon>
        <taxon>Dorylaimia</taxon>
        <taxon>Trichinellida</taxon>
        <taxon>Trichuridae</taxon>
        <taxon>Trichuris</taxon>
    </lineage>
</organism>
<dbReference type="PANTHER" id="PTHR47163:SF2">
    <property type="entry name" value="SI:DKEY-17M8.2"/>
    <property type="match status" value="1"/>
</dbReference>
<dbReference type="SUPFAM" id="SSF57756">
    <property type="entry name" value="Retrovirus zinc finger-like domains"/>
    <property type="match status" value="1"/>
</dbReference>
<feature type="domain" description="CCHC-type" evidence="1">
    <location>
        <begin position="325"/>
        <end position="341"/>
    </location>
</feature>
<dbReference type="SMART" id="SM00343">
    <property type="entry name" value="ZnF_C2HC"/>
    <property type="match status" value="2"/>
</dbReference>
<reference evidence="2 3" key="1">
    <citation type="journal article" date="2014" name="Nat. Genet.">
        <title>Genome and transcriptome of the porcine whipworm Trichuris suis.</title>
        <authorList>
            <person name="Jex A.R."/>
            <person name="Nejsum P."/>
            <person name="Schwarz E.M."/>
            <person name="Hu L."/>
            <person name="Young N.D."/>
            <person name="Hall R.S."/>
            <person name="Korhonen P.K."/>
            <person name="Liao S."/>
            <person name="Thamsborg S."/>
            <person name="Xia J."/>
            <person name="Xu P."/>
            <person name="Wang S."/>
            <person name="Scheerlinck J.P."/>
            <person name="Hofmann A."/>
            <person name="Sternberg P.W."/>
            <person name="Wang J."/>
            <person name="Gasser R.B."/>
        </authorList>
    </citation>
    <scope>NUCLEOTIDE SEQUENCE [LARGE SCALE GENOMIC DNA]</scope>
    <source>
        <strain evidence="2">DCEP-RM93M</strain>
    </source>
</reference>
<dbReference type="InterPro" id="IPR053164">
    <property type="entry name" value="IS1016-like_transposase"/>
</dbReference>
<proteinExistence type="predicted"/>
<name>A0A085MBS9_9BILA</name>
<dbReference type="Gene3D" id="4.10.60.10">
    <property type="entry name" value="Zinc finger, CCHC-type"/>
    <property type="match status" value="1"/>
</dbReference>
<dbReference type="Proteomes" id="UP000030764">
    <property type="component" value="Unassembled WGS sequence"/>
</dbReference>
<evidence type="ECO:0000313" key="2">
    <source>
        <dbReference type="EMBL" id="KFD54675.1"/>
    </source>
</evidence>
<dbReference type="AlphaFoldDB" id="A0A085MBS9"/>
<sequence>MSDCCRGYHRLSREDYTHFRVNHSTNFVHPDDPEVHTPSVESLWAQVKRRNRGTRMSELDSYLCKFMWRHRLPNEQPKDIFKKMITDKAAEESLFENPVPSTSRYSDMSLLPFVQRLSGLWIQSGFVSAEKQIGKVQGNVSSSSWMHASRTPDNAGEVFQLLLNLNPIPFVQRLSDVHAQVSVSPEKQDGWKNTELSGAEHMQSSVWYAMAQYYVDSSGIVGGFKVSRNELHNDSVQADGRARCLRISLQVLDDLSLVEAYEAARKDVECIRTRQPDEIPIDRMQITRSPAPQRPGNGVFAGRLNCSRCADTRHDSRQCPFKNALCAYCRRIGHIQRACHQRQSKHGRQLQQQSRRNVRAYVLSDDGEVANAETARPEQVAHLFNAH</sequence>
<feature type="domain" description="CCHC-type" evidence="1">
    <location>
        <begin position="305"/>
        <end position="321"/>
    </location>
</feature>
<protein>
    <recommendedName>
        <fullName evidence="1">CCHC-type domain-containing protein</fullName>
    </recommendedName>
</protein>
<dbReference type="GO" id="GO:0019899">
    <property type="term" value="F:enzyme binding"/>
    <property type="evidence" value="ECO:0007669"/>
    <property type="project" value="UniProtKB-ARBA"/>
</dbReference>
<dbReference type="EMBL" id="KL363205">
    <property type="protein sequence ID" value="KFD54675.1"/>
    <property type="molecule type" value="Genomic_DNA"/>
</dbReference>
<dbReference type="InterPro" id="IPR024445">
    <property type="entry name" value="Tnp_ISXO2-like"/>
</dbReference>
<dbReference type="InterPro" id="IPR036875">
    <property type="entry name" value="Znf_CCHC_sf"/>
</dbReference>
<evidence type="ECO:0000259" key="1">
    <source>
        <dbReference type="SMART" id="SM00343"/>
    </source>
</evidence>
<dbReference type="GO" id="GO:0008270">
    <property type="term" value="F:zinc ion binding"/>
    <property type="evidence" value="ECO:0007669"/>
    <property type="project" value="InterPro"/>
</dbReference>
<dbReference type="InterPro" id="IPR001878">
    <property type="entry name" value="Znf_CCHC"/>
</dbReference>
<accession>A0A085MBS9</accession>
<evidence type="ECO:0000313" key="3">
    <source>
        <dbReference type="Proteomes" id="UP000030764"/>
    </source>
</evidence>
<dbReference type="PANTHER" id="PTHR47163">
    <property type="entry name" value="DDE_TNP_IS1595 DOMAIN-CONTAINING PROTEIN"/>
    <property type="match status" value="1"/>
</dbReference>
<dbReference type="Pfam" id="PF12762">
    <property type="entry name" value="DDE_Tnp_IS1595"/>
    <property type="match status" value="1"/>
</dbReference>
<keyword evidence="3" id="KW-1185">Reference proteome</keyword>